<protein>
    <submittedName>
        <fullName evidence="1">Uncharacterized protein</fullName>
    </submittedName>
</protein>
<dbReference type="EMBL" id="BARV01020772">
    <property type="protein sequence ID" value="GAI30865.1"/>
    <property type="molecule type" value="Genomic_DNA"/>
</dbReference>
<evidence type="ECO:0000313" key="1">
    <source>
        <dbReference type="EMBL" id="GAI30865.1"/>
    </source>
</evidence>
<name>X1NVQ6_9ZZZZ</name>
<gene>
    <name evidence="1" type="ORF">S06H3_34584</name>
</gene>
<proteinExistence type="predicted"/>
<accession>X1NVQ6</accession>
<reference evidence="1" key="1">
    <citation type="journal article" date="2014" name="Front. Microbiol.">
        <title>High frequency of phylogenetically diverse reductive dehalogenase-homologous genes in deep subseafloor sedimentary metagenomes.</title>
        <authorList>
            <person name="Kawai M."/>
            <person name="Futagami T."/>
            <person name="Toyoda A."/>
            <person name="Takaki Y."/>
            <person name="Nishi S."/>
            <person name="Hori S."/>
            <person name="Arai W."/>
            <person name="Tsubouchi T."/>
            <person name="Morono Y."/>
            <person name="Uchiyama I."/>
            <person name="Ito T."/>
            <person name="Fujiyama A."/>
            <person name="Inagaki F."/>
            <person name="Takami H."/>
        </authorList>
    </citation>
    <scope>NUCLEOTIDE SEQUENCE</scope>
    <source>
        <strain evidence="1">Expedition CK06-06</strain>
    </source>
</reference>
<sequence length="31" mass="3715">WALRQLPQVLVNRFSTLRDARLSDREIFNSL</sequence>
<organism evidence="1">
    <name type="scientific">marine sediment metagenome</name>
    <dbReference type="NCBI Taxonomy" id="412755"/>
    <lineage>
        <taxon>unclassified sequences</taxon>
        <taxon>metagenomes</taxon>
        <taxon>ecological metagenomes</taxon>
    </lineage>
</organism>
<feature type="non-terminal residue" evidence="1">
    <location>
        <position position="1"/>
    </location>
</feature>
<dbReference type="AlphaFoldDB" id="X1NVQ6"/>
<comment type="caution">
    <text evidence="1">The sequence shown here is derived from an EMBL/GenBank/DDBJ whole genome shotgun (WGS) entry which is preliminary data.</text>
</comment>